<dbReference type="Proteomes" id="UP000324222">
    <property type="component" value="Unassembled WGS sequence"/>
</dbReference>
<sequence>MHKSRNPCQSCPLKQSSTCAKKLTTKVSTKVDSCTGASSLTGALSFTGTSSTTGVLSCAGTSSAGDDS</sequence>
<dbReference type="EMBL" id="VSRR010007165">
    <property type="protein sequence ID" value="MPC46354.1"/>
    <property type="molecule type" value="Genomic_DNA"/>
</dbReference>
<keyword evidence="2" id="KW-1185">Reference proteome</keyword>
<evidence type="ECO:0000313" key="2">
    <source>
        <dbReference type="Proteomes" id="UP000324222"/>
    </source>
</evidence>
<dbReference type="AlphaFoldDB" id="A0A5B7FPR0"/>
<name>A0A5B7FPR0_PORTR</name>
<comment type="caution">
    <text evidence="1">The sequence shown here is derived from an EMBL/GenBank/DDBJ whole genome shotgun (WGS) entry which is preliminary data.</text>
</comment>
<evidence type="ECO:0000313" key="1">
    <source>
        <dbReference type="EMBL" id="MPC46354.1"/>
    </source>
</evidence>
<protein>
    <submittedName>
        <fullName evidence="1">Uncharacterized protein</fullName>
    </submittedName>
</protein>
<gene>
    <name evidence="1" type="ORF">E2C01_040073</name>
</gene>
<proteinExistence type="predicted"/>
<organism evidence="1 2">
    <name type="scientific">Portunus trituberculatus</name>
    <name type="common">Swimming crab</name>
    <name type="synonym">Neptunus trituberculatus</name>
    <dbReference type="NCBI Taxonomy" id="210409"/>
    <lineage>
        <taxon>Eukaryota</taxon>
        <taxon>Metazoa</taxon>
        <taxon>Ecdysozoa</taxon>
        <taxon>Arthropoda</taxon>
        <taxon>Crustacea</taxon>
        <taxon>Multicrustacea</taxon>
        <taxon>Malacostraca</taxon>
        <taxon>Eumalacostraca</taxon>
        <taxon>Eucarida</taxon>
        <taxon>Decapoda</taxon>
        <taxon>Pleocyemata</taxon>
        <taxon>Brachyura</taxon>
        <taxon>Eubrachyura</taxon>
        <taxon>Portunoidea</taxon>
        <taxon>Portunidae</taxon>
        <taxon>Portuninae</taxon>
        <taxon>Portunus</taxon>
    </lineage>
</organism>
<accession>A0A5B7FPR0</accession>
<reference evidence="1 2" key="1">
    <citation type="submission" date="2019-05" db="EMBL/GenBank/DDBJ databases">
        <title>Another draft genome of Portunus trituberculatus and its Hox gene families provides insights of decapod evolution.</title>
        <authorList>
            <person name="Jeong J.-H."/>
            <person name="Song I."/>
            <person name="Kim S."/>
            <person name="Choi T."/>
            <person name="Kim D."/>
            <person name="Ryu S."/>
            <person name="Kim W."/>
        </authorList>
    </citation>
    <scope>NUCLEOTIDE SEQUENCE [LARGE SCALE GENOMIC DNA]</scope>
    <source>
        <tissue evidence="1">Muscle</tissue>
    </source>
</reference>